<reference evidence="2 3" key="1">
    <citation type="submission" date="2020-08" db="EMBL/GenBank/DDBJ databases">
        <title>Sequencing the genomes of 1000 actinobacteria strains.</title>
        <authorList>
            <person name="Klenk H.-P."/>
        </authorList>
    </citation>
    <scope>NUCLEOTIDE SEQUENCE [LARGE SCALE GENOMIC DNA]</scope>
    <source>
        <strain evidence="2 3">DSM 23974</strain>
    </source>
</reference>
<feature type="transmembrane region" description="Helical" evidence="1">
    <location>
        <begin position="71"/>
        <end position="91"/>
    </location>
</feature>
<dbReference type="Proteomes" id="UP000540191">
    <property type="component" value="Unassembled WGS sequence"/>
</dbReference>
<sequence length="95" mass="10221">MITLLNLLYIVLTLAQLVLTLRIVLDVVEAFAPQWRPRGIVLVLASAVAALTDRPLAAVRRVVPPLQLGGIALDLAFIVLYLAVSLAKLVLRGIA</sequence>
<dbReference type="InterPro" id="IPR003425">
    <property type="entry name" value="CCB3/YggT"/>
</dbReference>
<keyword evidence="3" id="KW-1185">Reference proteome</keyword>
<accession>A0A7W7GNM2</accession>
<feature type="transmembrane region" description="Helical" evidence="1">
    <location>
        <begin position="6"/>
        <end position="28"/>
    </location>
</feature>
<evidence type="ECO:0000313" key="3">
    <source>
        <dbReference type="Proteomes" id="UP000540191"/>
    </source>
</evidence>
<gene>
    <name evidence="2" type="ORF">HDA30_000935</name>
</gene>
<evidence type="ECO:0000256" key="1">
    <source>
        <dbReference type="SAM" id="Phobius"/>
    </source>
</evidence>
<name>A0A7W7GNM2_9MICC</name>
<dbReference type="Pfam" id="PF02325">
    <property type="entry name" value="CCB3_YggT"/>
    <property type="match status" value="1"/>
</dbReference>
<keyword evidence="1" id="KW-1133">Transmembrane helix</keyword>
<keyword evidence="1" id="KW-0812">Transmembrane</keyword>
<evidence type="ECO:0000313" key="2">
    <source>
        <dbReference type="EMBL" id="MBB4735427.1"/>
    </source>
</evidence>
<organism evidence="2 3">
    <name type="scientific">Micrococcus cohnii</name>
    <dbReference type="NCBI Taxonomy" id="993416"/>
    <lineage>
        <taxon>Bacteria</taxon>
        <taxon>Bacillati</taxon>
        <taxon>Actinomycetota</taxon>
        <taxon>Actinomycetes</taxon>
        <taxon>Micrococcales</taxon>
        <taxon>Micrococcaceae</taxon>
        <taxon>Micrococcus</taxon>
    </lineage>
</organism>
<dbReference type="AlphaFoldDB" id="A0A7W7GNM2"/>
<dbReference type="EMBL" id="JACHNA010000001">
    <property type="protein sequence ID" value="MBB4735427.1"/>
    <property type="molecule type" value="Genomic_DNA"/>
</dbReference>
<keyword evidence="1" id="KW-0472">Membrane</keyword>
<dbReference type="RefSeq" id="WP_158496065.1">
    <property type="nucleotide sequence ID" value="NZ_JACHNA010000001.1"/>
</dbReference>
<proteinExistence type="predicted"/>
<comment type="caution">
    <text evidence="2">The sequence shown here is derived from an EMBL/GenBank/DDBJ whole genome shotgun (WGS) entry which is preliminary data.</text>
</comment>
<dbReference type="GO" id="GO:0016020">
    <property type="term" value="C:membrane"/>
    <property type="evidence" value="ECO:0007669"/>
    <property type="project" value="InterPro"/>
</dbReference>
<protein>
    <submittedName>
        <fullName evidence="2">YggT family protein</fullName>
    </submittedName>
</protein>